<evidence type="ECO:0000256" key="1">
    <source>
        <dbReference type="SAM" id="MobiDB-lite"/>
    </source>
</evidence>
<sequence>MQRSLRGVVSLFGDLGGAESLVRSVFPAGIMSGSEESSAQEFLASVDTLRRERSERAHHVLFSVYLPHLRLVRSRFDEKKKRVAALIGSWSSACVQKKTRAEWLDTLSDAERGLWKFVCDEAVPPHLKAHLSCWRDFQSALKVVWDLPSVWKLLLLKAKNPASLATQLMMPVLLWRRGYYKVQKSVQVDGGDHPFDRALPNVKLLAPVDRHFLSLRRDVLLALWEAATANDRIPGRRTLCQWLVTASHVGDSETVGMIGSHLTEQQNLSSAQWVARRIDSFNLRSSGRVMGSGDLTRMGWRFEVPSSYLPFFENIRALPLEKRRALIYSQAEKISGTSEGMKRFFLNTYNGMAGMGGGSQTEAENRFCKFGNPFDALRCLYPTQHLESFRPDDRDVLFWYVDSLEAEVLEFEITKRQMNPDQIVRVPNDKFNWGEGEWVEMRAVDNSLLRACSVGFPRLVVGLLRHGGNPKVMKAESDDHDHPFWVPLTCDPVCRVAIEAMNDGRGLGKGGEFCRFWVCVRELLKAGGDPCVFLNLLENSFIDRWIDHRDPRNTDEEEKRDPTPFCYPSRLLRLQPRVMRLRVLLRLCAEFSLKRRRRQDGDGSQREAESDEDREILGRLRSFASALCQRDEEYNTGRRRHSSADGDGEEGSRPEHGMISLFFEPREPIQPPNPSDSLSALPSESLTAPQPVTDATAPPSAPPFICTESVDERMRIFADEMIFLDRSLDEAWQMVRRWGLRPADAPPCFRLPKTPDSLCESLWLQLEESGEASGEETGSPDNELWT</sequence>
<accession>A0A0G4FTK6</accession>
<organism evidence="2">
    <name type="scientific">Chromera velia CCMP2878</name>
    <dbReference type="NCBI Taxonomy" id="1169474"/>
    <lineage>
        <taxon>Eukaryota</taxon>
        <taxon>Sar</taxon>
        <taxon>Alveolata</taxon>
        <taxon>Colpodellida</taxon>
        <taxon>Chromeraceae</taxon>
        <taxon>Chromera</taxon>
    </lineage>
</organism>
<evidence type="ECO:0000313" key="2">
    <source>
        <dbReference type="EMBL" id="CEM18152.1"/>
    </source>
</evidence>
<reference evidence="2" key="1">
    <citation type="submission" date="2014-11" db="EMBL/GenBank/DDBJ databases">
        <authorList>
            <person name="Otto D Thomas"/>
            <person name="Naeem Raeece"/>
        </authorList>
    </citation>
    <scope>NUCLEOTIDE SEQUENCE</scope>
</reference>
<feature type="region of interest" description="Disordered" evidence="1">
    <location>
        <begin position="632"/>
        <end position="703"/>
    </location>
</feature>
<feature type="region of interest" description="Disordered" evidence="1">
    <location>
        <begin position="767"/>
        <end position="786"/>
    </location>
</feature>
<dbReference type="VEuPathDB" id="CryptoDB:Cvel_18689"/>
<protein>
    <submittedName>
        <fullName evidence="2">Uncharacterized protein</fullName>
    </submittedName>
</protein>
<dbReference type="EMBL" id="CDMZ01000622">
    <property type="protein sequence ID" value="CEM18152.1"/>
    <property type="molecule type" value="Genomic_DNA"/>
</dbReference>
<proteinExistence type="predicted"/>
<feature type="compositionally biased region" description="Polar residues" evidence="1">
    <location>
        <begin position="675"/>
        <end position="690"/>
    </location>
</feature>
<dbReference type="AlphaFoldDB" id="A0A0G4FTK6"/>
<gene>
    <name evidence="2" type="ORF">Cvel_18689</name>
</gene>
<name>A0A0G4FTK6_9ALVE</name>